<keyword evidence="4 12" id="KW-0732">Signal</keyword>
<evidence type="ECO:0000256" key="7">
    <source>
        <dbReference type="ARBA" id="ARBA00023157"/>
    </source>
</evidence>
<evidence type="ECO:0000256" key="3">
    <source>
        <dbReference type="ARBA" id="ARBA00022692"/>
    </source>
</evidence>
<comment type="subcellular location">
    <subcellularLocation>
        <location evidence="1">Membrane</location>
        <topology evidence="1">Multi-pass membrane protein</topology>
    </subcellularLocation>
</comment>
<dbReference type="Gene3D" id="1.20.1070.10">
    <property type="entry name" value="Rhodopsin 7-helix transmembrane proteins"/>
    <property type="match status" value="1"/>
</dbReference>
<dbReference type="Proteomes" id="UP000007797">
    <property type="component" value="Unassembled WGS sequence"/>
</dbReference>
<dbReference type="EMBL" id="GL883013">
    <property type="protein sequence ID" value="EGG20358.1"/>
    <property type="molecule type" value="Genomic_DNA"/>
</dbReference>
<evidence type="ECO:0000256" key="1">
    <source>
        <dbReference type="ARBA" id="ARBA00004141"/>
    </source>
</evidence>
<feature type="transmembrane region" description="Helical" evidence="11">
    <location>
        <begin position="402"/>
        <end position="422"/>
    </location>
</feature>
<evidence type="ECO:0000259" key="13">
    <source>
        <dbReference type="PROSITE" id="PS50038"/>
    </source>
</evidence>
<keyword evidence="8 14" id="KW-0675">Receptor</keyword>
<reference evidence="15" key="1">
    <citation type="journal article" date="2011" name="Genome Res.">
        <title>Phylogeny-wide analysis of social amoeba genomes highlights ancient origins for complex intercellular communication.</title>
        <authorList>
            <person name="Heidel A.J."/>
            <person name="Lawal H.M."/>
            <person name="Felder M."/>
            <person name="Schilde C."/>
            <person name="Helps N.R."/>
            <person name="Tunggal B."/>
            <person name="Rivero F."/>
            <person name="John U."/>
            <person name="Schleicher M."/>
            <person name="Eichinger L."/>
            <person name="Platzer M."/>
            <person name="Noegel A.A."/>
            <person name="Schaap P."/>
            <person name="Gloeckner G."/>
        </authorList>
    </citation>
    <scope>NUCLEOTIDE SEQUENCE [LARGE SCALE GENOMIC DNA]</scope>
    <source>
        <strain evidence="15">SH3</strain>
    </source>
</reference>
<evidence type="ECO:0000313" key="14">
    <source>
        <dbReference type="EMBL" id="EGG20358.1"/>
    </source>
</evidence>
<feature type="transmembrane region" description="Helical" evidence="11">
    <location>
        <begin position="246"/>
        <end position="267"/>
    </location>
</feature>
<keyword evidence="6 11" id="KW-0472">Membrane</keyword>
<sequence>MKVLQKHHPMLMMLSLTLVIISSLLFGIVNSSYLIDGQQPGTCQVLTSSSYCYPLVSPQGQPVYIPFNVTIDQIETNITSLLSLPLNDECLKPAQLLLCSMYYNPCNNVTIDYGNGTTTPILLPSFPCFNVCETAFQGCSDYIQYLPPNFKCDMNTSSGQQQYPQYQTSFNITLENVTGTGENNYTTELIQCNDKYTGNIVGSCPIPLIFAPNRSKDTYYTISDNCVLPCPFQLWNESEEKAIKDVSLILSVLSFVCSVFLIIFNGILPNKISTTNESILYVALGALFLAISQFQNLGQNNFSCSEDPGRYVTQSDVECGINGFLFQLGAILGLFGWGYASYDFYRTIRLKSIEKIRYIRIVIWSLVALMCFIPFAGQRYGSTLATSGCWITGDKNNPWPYLFFYAEAIPTVLIILLFTGLTTQKLYSVYKQIQSQSMLLYDIKLMVVMVLIIFNSTFVLSFKFYMDKQTDDIRSRIADWVQCIAQNGESSCDLNIPDYSLRILQVITTNSWGILGFIAFALDASSLALIRQSNRANKLLKYFGWEFKQTKSLTGTGNHRLSKIIPSNTATTSIGSTSSTSDGTTSTITIQSNVPNS</sequence>
<dbReference type="GO" id="GO:0016020">
    <property type="term" value="C:membrane"/>
    <property type="evidence" value="ECO:0007669"/>
    <property type="project" value="UniProtKB-SubCell"/>
</dbReference>
<evidence type="ECO:0000256" key="12">
    <source>
        <dbReference type="SAM" id="SignalP"/>
    </source>
</evidence>
<dbReference type="InterPro" id="IPR036790">
    <property type="entry name" value="Frizzled_dom_sf"/>
</dbReference>
<evidence type="ECO:0000256" key="8">
    <source>
        <dbReference type="ARBA" id="ARBA00023170"/>
    </source>
</evidence>
<evidence type="ECO:0000256" key="4">
    <source>
        <dbReference type="ARBA" id="ARBA00022729"/>
    </source>
</evidence>
<evidence type="ECO:0000313" key="15">
    <source>
        <dbReference type="Proteomes" id="UP000007797"/>
    </source>
</evidence>
<evidence type="ECO:0000256" key="5">
    <source>
        <dbReference type="ARBA" id="ARBA00022989"/>
    </source>
</evidence>
<dbReference type="Gene3D" id="1.10.2000.10">
    <property type="entry name" value="Frizzled cysteine-rich domain"/>
    <property type="match status" value="1"/>
</dbReference>
<protein>
    <submittedName>
        <fullName evidence="14">G-protein-coupled receptor family protein</fullName>
    </submittedName>
</protein>
<proteinExistence type="inferred from homology"/>
<dbReference type="InterPro" id="IPR050949">
    <property type="entry name" value="GPCR_Fz/Smo-like"/>
</dbReference>
<feature type="region of interest" description="Disordered" evidence="10">
    <location>
        <begin position="572"/>
        <end position="597"/>
    </location>
</feature>
<comment type="similarity">
    <text evidence="2">Belongs to the G-protein coupled receptor Fz/Smo family.</text>
</comment>
<evidence type="ECO:0000256" key="9">
    <source>
        <dbReference type="ARBA" id="ARBA00023180"/>
    </source>
</evidence>
<dbReference type="KEGG" id="dfa:DFA_07482"/>
<feature type="transmembrane region" description="Helical" evidence="11">
    <location>
        <begin position="357"/>
        <end position="377"/>
    </location>
</feature>
<keyword evidence="7" id="KW-1015">Disulfide bond</keyword>
<feature type="transmembrane region" description="Helical" evidence="11">
    <location>
        <begin position="324"/>
        <end position="345"/>
    </location>
</feature>
<dbReference type="RefSeq" id="XP_004367341.1">
    <property type="nucleotide sequence ID" value="XM_004367284.1"/>
</dbReference>
<keyword evidence="15" id="KW-1185">Reference proteome</keyword>
<feature type="domain" description="FZ" evidence="13">
    <location>
        <begin position="38"/>
        <end position="153"/>
    </location>
</feature>
<evidence type="ECO:0000256" key="11">
    <source>
        <dbReference type="SAM" id="Phobius"/>
    </source>
</evidence>
<dbReference type="GeneID" id="14872155"/>
<feature type="signal peptide" evidence="12">
    <location>
        <begin position="1"/>
        <end position="31"/>
    </location>
</feature>
<keyword evidence="9" id="KW-0325">Glycoprotein</keyword>
<dbReference type="AlphaFoldDB" id="F4PWJ4"/>
<feature type="transmembrane region" description="Helical" evidence="11">
    <location>
        <begin position="511"/>
        <end position="530"/>
    </location>
</feature>
<gene>
    <name evidence="14" type="primary">fslQ</name>
    <name evidence="14" type="ORF">DFA_07482</name>
</gene>
<dbReference type="PANTHER" id="PTHR31787">
    <property type="entry name" value="G-PROTEIN-COUPLED RECEPTOR GPCR FAMILY PROTEIN"/>
    <property type="match status" value="1"/>
</dbReference>
<dbReference type="OrthoDB" id="20139at2759"/>
<keyword evidence="5 11" id="KW-1133">Transmembrane helix</keyword>
<dbReference type="InterPro" id="IPR020067">
    <property type="entry name" value="Frizzled_dom"/>
</dbReference>
<evidence type="ECO:0000256" key="6">
    <source>
        <dbReference type="ARBA" id="ARBA00023136"/>
    </source>
</evidence>
<dbReference type="OMA" id="IMISIAY"/>
<feature type="chain" id="PRO_5003313363" evidence="12">
    <location>
        <begin position="32"/>
        <end position="597"/>
    </location>
</feature>
<keyword evidence="3 11" id="KW-0812">Transmembrane</keyword>
<dbReference type="PROSITE" id="PS50038">
    <property type="entry name" value="FZ"/>
    <property type="match status" value="1"/>
</dbReference>
<organism evidence="14 15">
    <name type="scientific">Cavenderia fasciculata</name>
    <name type="common">Slime mold</name>
    <name type="synonym">Dictyostelium fasciculatum</name>
    <dbReference type="NCBI Taxonomy" id="261658"/>
    <lineage>
        <taxon>Eukaryota</taxon>
        <taxon>Amoebozoa</taxon>
        <taxon>Evosea</taxon>
        <taxon>Eumycetozoa</taxon>
        <taxon>Dictyostelia</taxon>
        <taxon>Acytosteliales</taxon>
        <taxon>Cavenderiaceae</taxon>
        <taxon>Cavenderia</taxon>
    </lineage>
</organism>
<dbReference type="PANTHER" id="PTHR31787:SF15">
    <property type="entry name" value="FRIZZLED AND SMOOTHENED-LIKE PROTEIN P-RELATED"/>
    <property type="match status" value="1"/>
</dbReference>
<evidence type="ECO:0000256" key="2">
    <source>
        <dbReference type="ARBA" id="ARBA00008077"/>
    </source>
</evidence>
<evidence type="ECO:0000256" key="10">
    <source>
        <dbReference type="SAM" id="MobiDB-lite"/>
    </source>
</evidence>
<dbReference type="SUPFAM" id="SSF63501">
    <property type="entry name" value="Frizzled cysteine-rich domain"/>
    <property type="match status" value="1"/>
</dbReference>
<accession>F4PWJ4</accession>
<feature type="transmembrane region" description="Helical" evidence="11">
    <location>
        <begin position="443"/>
        <end position="466"/>
    </location>
</feature>
<name>F4PWJ4_CACFS</name>